<evidence type="ECO:0000256" key="8">
    <source>
        <dbReference type="ARBA" id="ARBA00023012"/>
    </source>
</evidence>
<dbReference type="Pfam" id="PF07730">
    <property type="entry name" value="HisKA_3"/>
    <property type="match status" value="1"/>
</dbReference>
<evidence type="ECO:0000256" key="4">
    <source>
        <dbReference type="ARBA" id="ARBA00022679"/>
    </source>
</evidence>
<evidence type="ECO:0000313" key="14">
    <source>
        <dbReference type="Proteomes" id="UP001165368"/>
    </source>
</evidence>
<evidence type="ECO:0000256" key="6">
    <source>
        <dbReference type="ARBA" id="ARBA00022777"/>
    </source>
</evidence>
<evidence type="ECO:0000256" key="9">
    <source>
        <dbReference type="SAM" id="Phobius"/>
    </source>
</evidence>
<feature type="domain" description="Histidine kinase/HSP90-like ATPase" evidence="10">
    <location>
        <begin position="325"/>
        <end position="413"/>
    </location>
</feature>
<comment type="catalytic activity">
    <reaction evidence="1">
        <text>ATP + protein L-histidine = ADP + protein N-phospho-L-histidine.</text>
        <dbReference type="EC" id="2.7.13.3"/>
    </reaction>
</comment>
<dbReference type="InterPro" id="IPR011712">
    <property type="entry name" value="Sig_transdc_His_kin_sub3_dim/P"/>
</dbReference>
<keyword evidence="5" id="KW-0547">Nucleotide-binding</keyword>
<keyword evidence="9" id="KW-0472">Membrane</keyword>
<dbReference type="EMBL" id="JAKLTQ010000007">
    <property type="protein sequence ID" value="MCG2622470.1"/>
    <property type="molecule type" value="Genomic_DNA"/>
</dbReference>
<keyword evidence="9" id="KW-1133">Transmembrane helix</keyword>
<dbReference type="CDD" id="cd16917">
    <property type="entry name" value="HATPase_UhpB-NarQ-NarX-like"/>
    <property type="match status" value="1"/>
</dbReference>
<dbReference type="SUPFAM" id="SSF55874">
    <property type="entry name" value="ATPase domain of HSP90 chaperone/DNA topoisomerase II/histidine kinase"/>
    <property type="match status" value="1"/>
</dbReference>
<dbReference type="RefSeq" id="WP_237820809.1">
    <property type="nucleotide sequence ID" value="NZ_JAKLTQ010000007.1"/>
</dbReference>
<keyword evidence="3" id="KW-0597">Phosphoprotein</keyword>
<dbReference type="InterPro" id="IPR050482">
    <property type="entry name" value="Sensor_HK_TwoCompSys"/>
</dbReference>
<evidence type="ECO:0000259" key="12">
    <source>
        <dbReference type="Pfam" id="PF23539"/>
    </source>
</evidence>
<dbReference type="InterPro" id="IPR055558">
    <property type="entry name" value="DUF7134"/>
</dbReference>
<evidence type="ECO:0000256" key="1">
    <source>
        <dbReference type="ARBA" id="ARBA00000085"/>
    </source>
</evidence>
<feature type="domain" description="Signal transduction histidine kinase subgroup 3 dimerisation and phosphoacceptor" evidence="11">
    <location>
        <begin position="208"/>
        <end position="273"/>
    </location>
</feature>
<evidence type="ECO:0000256" key="7">
    <source>
        <dbReference type="ARBA" id="ARBA00022840"/>
    </source>
</evidence>
<reference evidence="13" key="1">
    <citation type="submission" date="2022-01" db="EMBL/GenBank/DDBJ databases">
        <authorList>
            <person name="Jo J.-H."/>
            <person name="Im W.-T."/>
        </authorList>
    </citation>
    <scope>NUCLEOTIDE SEQUENCE</scope>
    <source>
        <strain evidence="13">I2-34</strain>
    </source>
</reference>
<dbReference type="Gene3D" id="1.20.5.1930">
    <property type="match status" value="1"/>
</dbReference>
<dbReference type="InterPro" id="IPR003594">
    <property type="entry name" value="HATPase_dom"/>
</dbReference>
<keyword evidence="9" id="KW-0812">Transmembrane</keyword>
<feature type="domain" description="DUF7134" evidence="12">
    <location>
        <begin position="21"/>
        <end position="129"/>
    </location>
</feature>
<feature type="transmembrane region" description="Helical" evidence="9">
    <location>
        <begin position="29"/>
        <end position="51"/>
    </location>
</feature>
<dbReference type="Proteomes" id="UP001165368">
    <property type="component" value="Unassembled WGS sequence"/>
</dbReference>
<feature type="transmembrane region" description="Helical" evidence="9">
    <location>
        <begin position="120"/>
        <end position="138"/>
    </location>
</feature>
<name>A0ABS9L716_9MICC</name>
<evidence type="ECO:0000259" key="11">
    <source>
        <dbReference type="Pfam" id="PF07730"/>
    </source>
</evidence>
<evidence type="ECO:0000256" key="3">
    <source>
        <dbReference type="ARBA" id="ARBA00022553"/>
    </source>
</evidence>
<dbReference type="Pfam" id="PF23539">
    <property type="entry name" value="DUF7134"/>
    <property type="match status" value="1"/>
</dbReference>
<evidence type="ECO:0000256" key="2">
    <source>
        <dbReference type="ARBA" id="ARBA00012438"/>
    </source>
</evidence>
<gene>
    <name evidence="13" type="ORF">LVY72_11150</name>
</gene>
<dbReference type="InterPro" id="IPR036890">
    <property type="entry name" value="HATPase_C_sf"/>
</dbReference>
<proteinExistence type="predicted"/>
<keyword evidence="14" id="KW-1185">Reference proteome</keyword>
<keyword evidence="7" id="KW-0067">ATP-binding</keyword>
<accession>A0ABS9L716</accession>
<keyword evidence="4" id="KW-0808">Transferase</keyword>
<dbReference type="PANTHER" id="PTHR24421:SF10">
    <property type="entry name" value="NITRATE_NITRITE SENSOR PROTEIN NARQ"/>
    <property type="match status" value="1"/>
</dbReference>
<sequence>MQQERGTGQPGELPHQPGPIRRFLTRHPVAFDVAITALCMALTAIPVLLLFPHIFQQPATAGALAASSGLPLLVRRRYPVGVLVATAVLTVLGYAVHGLFLLLPLSFALYAVAVYRSVRVAWAGFACVLPILVADALINDPSATPFSPDPDPPAESGATVPAGISVLIAVLIGTIVSRQRRHIEALAEHARQLAVERDQRAKLAAALERTRIAREMHDIIAHSLSVMVALADGSDAVLHKSPERAGTAIREVAKTGRKAMADLQGVLGVLKEPRGPAPDGPEDILPPSGPDSLLALVETFRVAGLPLTFTTSGTPPEDPALQMVVHRIVQEALTNTLRYARSATRVTAAVSYGPARIEVTVRDNGQQPVGQPSQGSRLGILGLQERTAIYGGTLEAGPHSAGGWSVRATIPMTSQGESMQAGAGSTA</sequence>
<protein>
    <recommendedName>
        <fullName evidence="2">histidine kinase</fullName>
        <ecNumber evidence="2">2.7.13.3</ecNumber>
    </recommendedName>
</protein>
<keyword evidence="6 13" id="KW-0418">Kinase</keyword>
<dbReference type="PANTHER" id="PTHR24421">
    <property type="entry name" value="NITRATE/NITRITE SENSOR PROTEIN NARX-RELATED"/>
    <property type="match status" value="1"/>
</dbReference>
<evidence type="ECO:0000259" key="10">
    <source>
        <dbReference type="Pfam" id="PF02518"/>
    </source>
</evidence>
<evidence type="ECO:0000256" key="5">
    <source>
        <dbReference type="ARBA" id="ARBA00022741"/>
    </source>
</evidence>
<organism evidence="13 14">
    <name type="scientific">Arthrobacter hankyongi</name>
    <dbReference type="NCBI Taxonomy" id="2904801"/>
    <lineage>
        <taxon>Bacteria</taxon>
        <taxon>Bacillati</taxon>
        <taxon>Actinomycetota</taxon>
        <taxon>Actinomycetes</taxon>
        <taxon>Micrococcales</taxon>
        <taxon>Micrococcaceae</taxon>
        <taxon>Arthrobacter</taxon>
    </lineage>
</organism>
<dbReference type="Gene3D" id="3.30.565.10">
    <property type="entry name" value="Histidine kinase-like ATPase, C-terminal domain"/>
    <property type="match status" value="1"/>
</dbReference>
<dbReference type="GO" id="GO:0016301">
    <property type="term" value="F:kinase activity"/>
    <property type="evidence" value="ECO:0007669"/>
    <property type="project" value="UniProtKB-KW"/>
</dbReference>
<dbReference type="EC" id="2.7.13.3" evidence="2"/>
<dbReference type="Pfam" id="PF02518">
    <property type="entry name" value="HATPase_c"/>
    <property type="match status" value="1"/>
</dbReference>
<evidence type="ECO:0000313" key="13">
    <source>
        <dbReference type="EMBL" id="MCG2622470.1"/>
    </source>
</evidence>
<comment type="caution">
    <text evidence="13">The sequence shown here is derived from an EMBL/GenBank/DDBJ whole genome shotgun (WGS) entry which is preliminary data.</text>
</comment>
<feature type="transmembrane region" description="Helical" evidence="9">
    <location>
        <begin position="80"/>
        <end position="113"/>
    </location>
</feature>
<feature type="transmembrane region" description="Helical" evidence="9">
    <location>
        <begin position="158"/>
        <end position="176"/>
    </location>
</feature>
<keyword evidence="8" id="KW-0902">Two-component regulatory system</keyword>